<name>A0A0A9AT82_ARUDO</name>
<protein>
    <submittedName>
        <fullName evidence="2">Uncharacterized protein</fullName>
    </submittedName>
</protein>
<evidence type="ECO:0000256" key="1">
    <source>
        <dbReference type="SAM" id="Phobius"/>
    </source>
</evidence>
<accession>A0A0A9AT82</accession>
<feature type="transmembrane region" description="Helical" evidence="1">
    <location>
        <begin position="7"/>
        <end position="25"/>
    </location>
</feature>
<keyword evidence="1" id="KW-0812">Transmembrane</keyword>
<reference evidence="2" key="1">
    <citation type="submission" date="2014-09" db="EMBL/GenBank/DDBJ databases">
        <authorList>
            <person name="Magalhaes I.L.F."/>
            <person name="Oliveira U."/>
            <person name="Santos F.R."/>
            <person name="Vidigal T.H.D.A."/>
            <person name="Brescovit A.D."/>
            <person name="Santos A.J."/>
        </authorList>
    </citation>
    <scope>NUCLEOTIDE SEQUENCE</scope>
    <source>
        <tissue evidence="2">Shoot tissue taken approximately 20 cm above the soil surface</tissue>
    </source>
</reference>
<organism evidence="2">
    <name type="scientific">Arundo donax</name>
    <name type="common">Giant reed</name>
    <name type="synonym">Donax arundinaceus</name>
    <dbReference type="NCBI Taxonomy" id="35708"/>
    <lineage>
        <taxon>Eukaryota</taxon>
        <taxon>Viridiplantae</taxon>
        <taxon>Streptophyta</taxon>
        <taxon>Embryophyta</taxon>
        <taxon>Tracheophyta</taxon>
        <taxon>Spermatophyta</taxon>
        <taxon>Magnoliopsida</taxon>
        <taxon>Liliopsida</taxon>
        <taxon>Poales</taxon>
        <taxon>Poaceae</taxon>
        <taxon>PACMAD clade</taxon>
        <taxon>Arundinoideae</taxon>
        <taxon>Arundineae</taxon>
        <taxon>Arundo</taxon>
    </lineage>
</organism>
<keyword evidence="1" id="KW-1133">Transmembrane helix</keyword>
<evidence type="ECO:0000313" key="2">
    <source>
        <dbReference type="EMBL" id="JAD54346.1"/>
    </source>
</evidence>
<reference evidence="2" key="2">
    <citation type="journal article" date="2015" name="Data Brief">
        <title>Shoot transcriptome of the giant reed, Arundo donax.</title>
        <authorList>
            <person name="Barrero R.A."/>
            <person name="Guerrero F.D."/>
            <person name="Moolhuijzen P."/>
            <person name="Goolsby J.A."/>
            <person name="Tidwell J."/>
            <person name="Bellgard S.E."/>
            <person name="Bellgard M.I."/>
        </authorList>
    </citation>
    <scope>NUCLEOTIDE SEQUENCE</scope>
    <source>
        <tissue evidence="2">Shoot tissue taken approximately 20 cm above the soil surface</tissue>
    </source>
</reference>
<dbReference type="AlphaFoldDB" id="A0A0A9AT82"/>
<dbReference type="EMBL" id="GBRH01243549">
    <property type="protein sequence ID" value="JAD54346.1"/>
    <property type="molecule type" value="Transcribed_RNA"/>
</dbReference>
<proteinExistence type="predicted"/>
<sequence length="29" mass="2923">MVNQFPGAARVGAAVANAVLFYVFAPAGN</sequence>
<keyword evidence="1" id="KW-0472">Membrane</keyword>